<evidence type="ECO:0000313" key="2">
    <source>
        <dbReference type="Proteomes" id="UP000663823"/>
    </source>
</evidence>
<feature type="non-terminal residue" evidence="1">
    <location>
        <position position="104"/>
    </location>
</feature>
<dbReference type="SUPFAM" id="SSF53649">
    <property type="entry name" value="Alkaline phosphatase-like"/>
    <property type="match status" value="1"/>
</dbReference>
<accession>A0A820KUK6</accession>
<dbReference type="EMBL" id="CAJOAX010061922">
    <property type="protein sequence ID" value="CAF4345699.1"/>
    <property type="molecule type" value="Genomic_DNA"/>
</dbReference>
<feature type="non-terminal residue" evidence="1">
    <location>
        <position position="1"/>
    </location>
</feature>
<protein>
    <submittedName>
        <fullName evidence="1">Uncharacterized protein</fullName>
    </submittedName>
</protein>
<dbReference type="AlphaFoldDB" id="A0A820KUK6"/>
<name>A0A820KUK6_9BILA</name>
<dbReference type="PANTHER" id="PTHR10151">
    <property type="entry name" value="ECTONUCLEOTIDE PYROPHOSPHATASE/PHOSPHODIESTERASE"/>
    <property type="match status" value="1"/>
</dbReference>
<dbReference type="GO" id="GO:0016787">
    <property type="term" value="F:hydrolase activity"/>
    <property type="evidence" value="ECO:0007669"/>
    <property type="project" value="UniProtKB-ARBA"/>
</dbReference>
<sequence>SQNPYSQPIWVSNQLANDSTQRRSGVIAWPGSNVPINGHLPIKYEAFESDRSFDSILKQIFAWFREPIDTRINFGAIYHSQPDATGHAYGPISSQMNETLQECD</sequence>
<reference evidence="1" key="1">
    <citation type="submission" date="2021-02" db="EMBL/GenBank/DDBJ databases">
        <authorList>
            <person name="Nowell W R."/>
        </authorList>
    </citation>
    <scope>NUCLEOTIDE SEQUENCE</scope>
</reference>
<gene>
    <name evidence="1" type="ORF">OTI717_LOCUS43382</name>
</gene>
<dbReference type="InterPro" id="IPR017850">
    <property type="entry name" value="Alkaline_phosphatase_core_sf"/>
</dbReference>
<dbReference type="Pfam" id="PF01663">
    <property type="entry name" value="Phosphodiest"/>
    <property type="match status" value="1"/>
</dbReference>
<dbReference type="Gene3D" id="3.40.720.10">
    <property type="entry name" value="Alkaline Phosphatase, subunit A"/>
    <property type="match status" value="1"/>
</dbReference>
<dbReference type="Proteomes" id="UP000663823">
    <property type="component" value="Unassembled WGS sequence"/>
</dbReference>
<organism evidence="1 2">
    <name type="scientific">Rotaria sordida</name>
    <dbReference type="NCBI Taxonomy" id="392033"/>
    <lineage>
        <taxon>Eukaryota</taxon>
        <taxon>Metazoa</taxon>
        <taxon>Spiralia</taxon>
        <taxon>Gnathifera</taxon>
        <taxon>Rotifera</taxon>
        <taxon>Eurotatoria</taxon>
        <taxon>Bdelloidea</taxon>
        <taxon>Philodinida</taxon>
        <taxon>Philodinidae</taxon>
        <taxon>Rotaria</taxon>
    </lineage>
</organism>
<dbReference type="InterPro" id="IPR002591">
    <property type="entry name" value="Phosphodiest/P_Trfase"/>
</dbReference>
<comment type="caution">
    <text evidence="1">The sequence shown here is derived from an EMBL/GenBank/DDBJ whole genome shotgun (WGS) entry which is preliminary data.</text>
</comment>
<dbReference type="PANTHER" id="PTHR10151:SF120">
    <property type="entry name" value="BIS(5'-ADENOSYL)-TRIPHOSPHATASE"/>
    <property type="match status" value="1"/>
</dbReference>
<evidence type="ECO:0000313" key="1">
    <source>
        <dbReference type="EMBL" id="CAF4345699.1"/>
    </source>
</evidence>
<proteinExistence type="predicted"/>